<gene>
    <name evidence="2" type="ORF">NJLHNGOC_11220</name>
</gene>
<dbReference type="Proteomes" id="UP000252680">
    <property type="component" value="Unassembled WGS sequence"/>
</dbReference>
<reference evidence="2 3" key="1">
    <citation type="submission" date="2018-05" db="EMBL/GenBank/DDBJ databases">
        <title>Komagataeibacter cocois sp. nov., for a novel cellulose- producing strain isolated from coconut milk.</title>
        <authorList>
            <person name="Liu L."/>
            <person name="Wang Y."/>
            <person name="Liu S."/>
            <person name="Bi J."/>
            <person name="Chen H."/>
            <person name="Deng J."/>
            <person name="Zhang C."/>
            <person name="Hu Q."/>
            <person name="Li C."/>
        </authorList>
    </citation>
    <scope>NUCLEOTIDE SEQUENCE [LARGE SCALE GENOMIC DNA]</scope>
    <source>
        <strain evidence="2 3">WE7</strain>
    </source>
</reference>
<name>A0A365YTA7_9PROT</name>
<feature type="region of interest" description="Disordered" evidence="1">
    <location>
        <begin position="1"/>
        <end position="25"/>
    </location>
</feature>
<evidence type="ECO:0000256" key="1">
    <source>
        <dbReference type="SAM" id="MobiDB-lite"/>
    </source>
</evidence>
<proteinExistence type="predicted"/>
<dbReference type="AlphaFoldDB" id="A0A365YTA7"/>
<evidence type="ECO:0000313" key="3">
    <source>
        <dbReference type="Proteomes" id="UP000252680"/>
    </source>
</evidence>
<keyword evidence="3" id="KW-1185">Reference proteome</keyword>
<organism evidence="2 3">
    <name type="scientific">Novacetimonas cocois</name>
    <dbReference type="NCBI Taxonomy" id="1747507"/>
    <lineage>
        <taxon>Bacteria</taxon>
        <taxon>Pseudomonadati</taxon>
        <taxon>Pseudomonadota</taxon>
        <taxon>Alphaproteobacteria</taxon>
        <taxon>Acetobacterales</taxon>
        <taxon>Acetobacteraceae</taxon>
        <taxon>Novacetimonas</taxon>
    </lineage>
</organism>
<dbReference type="EMBL" id="QEXL01000014">
    <property type="protein sequence ID" value="RBM06037.1"/>
    <property type="molecule type" value="Genomic_DNA"/>
</dbReference>
<evidence type="ECO:0000313" key="2">
    <source>
        <dbReference type="EMBL" id="RBM06037.1"/>
    </source>
</evidence>
<comment type="caution">
    <text evidence="2">The sequence shown here is derived from an EMBL/GenBank/DDBJ whole genome shotgun (WGS) entry which is preliminary data.</text>
</comment>
<sequence length="114" mass="12554">MHVQASSAAPCGAKPRPVGAASQGQGSWISGNQFHAVFRNLPTIDFSYRTEFFGEAFCKKLQKNAAFLKKGGTQKLLLFLINHIQCDVRNRRESAVAAWRASPCAPCRHRAPPE</sequence>
<accession>A0A365YTA7</accession>
<protein>
    <submittedName>
        <fullName evidence="2">Uncharacterized protein</fullName>
    </submittedName>
</protein>